<comment type="subcellular location">
    <subcellularLocation>
        <location evidence="1">Cell membrane</location>
        <topology evidence="1">Multi-pass membrane protein</topology>
    </subcellularLocation>
</comment>
<dbReference type="Pfam" id="PF02690">
    <property type="entry name" value="Na_Pi_cotrans"/>
    <property type="match status" value="2"/>
</dbReference>
<keyword evidence="2" id="KW-1003">Cell membrane</keyword>
<dbReference type="PANTHER" id="PTHR10010">
    <property type="entry name" value="SOLUTE CARRIER FAMILY 34 SODIUM PHOSPHATE , MEMBER 2-RELATED"/>
    <property type="match status" value="1"/>
</dbReference>
<evidence type="ECO:0000256" key="6">
    <source>
        <dbReference type="SAM" id="Phobius"/>
    </source>
</evidence>
<keyword evidence="8" id="KW-1185">Reference proteome</keyword>
<name>A0ABS5VZ02_9BACT</name>
<protein>
    <submittedName>
        <fullName evidence="7">Na/Pi symporter</fullName>
    </submittedName>
</protein>
<accession>A0ABS5VZ02</accession>
<reference evidence="7 8" key="1">
    <citation type="submission" date="2021-05" db="EMBL/GenBank/DDBJ databases">
        <title>A Polyphasic approach of four new species of the genus Ohtaekwangia: Ohtaekwangia histidinii sp. nov., Ohtaekwangia cretensis sp. nov., Ohtaekwangia indiensis sp. nov., Ohtaekwangia reichenbachii sp. nov. from diverse environment.</title>
        <authorList>
            <person name="Octaviana S."/>
        </authorList>
    </citation>
    <scope>NUCLEOTIDE SEQUENCE [LARGE SCALE GENOMIC DNA]</scope>
    <source>
        <strain evidence="7 8">PWU20</strain>
    </source>
</reference>
<keyword evidence="3 6" id="KW-0812">Transmembrane</keyword>
<evidence type="ECO:0000256" key="2">
    <source>
        <dbReference type="ARBA" id="ARBA00022475"/>
    </source>
</evidence>
<evidence type="ECO:0000313" key="8">
    <source>
        <dbReference type="Proteomes" id="UP000772618"/>
    </source>
</evidence>
<evidence type="ECO:0000256" key="3">
    <source>
        <dbReference type="ARBA" id="ARBA00022692"/>
    </source>
</evidence>
<comment type="caution">
    <text evidence="7">The sequence shown here is derived from an EMBL/GenBank/DDBJ whole genome shotgun (WGS) entry which is preliminary data.</text>
</comment>
<proteinExistence type="predicted"/>
<gene>
    <name evidence="7" type="ORF">KK060_23665</name>
</gene>
<evidence type="ECO:0000256" key="4">
    <source>
        <dbReference type="ARBA" id="ARBA00022989"/>
    </source>
</evidence>
<feature type="transmembrane region" description="Helical" evidence="6">
    <location>
        <begin position="212"/>
        <end position="237"/>
    </location>
</feature>
<feature type="transmembrane region" description="Helical" evidence="6">
    <location>
        <begin position="158"/>
        <end position="184"/>
    </location>
</feature>
<feature type="transmembrane region" description="Helical" evidence="6">
    <location>
        <begin position="28"/>
        <end position="53"/>
    </location>
</feature>
<sequence length="501" mass="56178">MMVSSLQHLGRDVVQTIIQATQNPFTGLFIGLLITAMIQSSSTTTAMVVALVASGSLTLQSAVPIIMGANVGTTITSTIVSLGFISRKKEFRRAVAAGTYHCFFNLLTVVILFPLEYYYEFLSSLSTHIGGYFSTHTSAPLKNQVFHFWSGFSPLIDFLVNTISNGFILIILSFTLLFVSILVFRKLISDLLEAKTPEAFSRFFFKNQLKSFTWGLLTTAAIRSSTITTSVVVPIVAKKITSLKQAAPFIMGANIGTTITAFIAVTLNSNASGAISIAIAHFLFNFIGMLIFFPIPVLRKLPIELANSLGRLTLKYRLAGFVFILLTFFFIPFSLIYFNQESLKTMHITYKHIEGDDVNYFRIIARTNTRNNSGEWMKFEGEQKHTNEEPSMIFPVYVKNKSLFVGDQIFLLNKPGFCWDGEDTKGKYRACIEEVLPKLEIAGFSFDSVFVCNLHYMEAGQDSLKNRVYVAAEDKIIVKRQLSDNRDSVIFTEEVTRFERH</sequence>
<feature type="transmembrane region" description="Helical" evidence="6">
    <location>
        <begin position="318"/>
        <end position="338"/>
    </location>
</feature>
<dbReference type="EMBL" id="JAHESD010000097">
    <property type="protein sequence ID" value="MBT1706298.1"/>
    <property type="molecule type" value="Genomic_DNA"/>
</dbReference>
<evidence type="ECO:0000313" key="7">
    <source>
        <dbReference type="EMBL" id="MBT1706298.1"/>
    </source>
</evidence>
<dbReference type="PANTHER" id="PTHR10010:SF46">
    <property type="entry name" value="SODIUM-DEPENDENT PHOSPHATE TRANSPORT PROTEIN 2B"/>
    <property type="match status" value="1"/>
</dbReference>
<evidence type="ECO:0000256" key="1">
    <source>
        <dbReference type="ARBA" id="ARBA00004651"/>
    </source>
</evidence>
<dbReference type="NCBIfam" id="NF037997">
    <property type="entry name" value="Na_Pi_symport"/>
    <property type="match status" value="2"/>
</dbReference>
<evidence type="ECO:0000256" key="5">
    <source>
        <dbReference type="ARBA" id="ARBA00023136"/>
    </source>
</evidence>
<feature type="transmembrane region" description="Helical" evidence="6">
    <location>
        <begin position="65"/>
        <end position="85"/>
    </location>
</feature>
<dbReference type="InterPro" id="IPR003841">
    <property type="entry name" value="Na/Pi_transpt"/>
</dbReference>
<keyword evidence="5 6" id="KW-0472">Membrane</keyword>
<feature type="transmembrane region" description="Helical" evidence="6">
    <location>
        <begin position="249"/>
        <end position="267"/>
    </location>
</feature>
<feature type="transmembrane region" description="Helical" evidence="6">
    <location>
        <begin position="97"/>
        <end position="115"/>
    </location>
</feature>
<keyword evidence="4 6" id="KW-1133">Transmembrane helix</keyword>
<feature type="transmembrane region" description="Helical" evidence="6">
    <location>
        <begin position="274"/>
        <end position="298"/>
    </location>
</feature>
<organism evidence="7 8">
    <name type="scientific">Chryseosolibacter indicus</name>
    <dbReference type="NCBI Taxonomy" id="2782351"/>
    <lineage>
        <taxon>Bacteria</taxon>
        <taxon>Pseudomonadati</taxon>
        <taxon>Bacteroidota</taxon>
        <taxon>Cytophagia</taxon>
        <taxon>Cytophagales</taxon>
        <taxon>Chryseotaleaceae</taxon>
        <taxon>Chryseosolibacter</taxon>
    </lineage>
</organism>
<dbReference type="Proteomes" id="UP000772618">
    <property type="component" value="Unassembled WGS sequence"/>
</dbReference>